<accession>A0A5A7R9N7</accession>
<dbReference type="AlphaFoldDB" id="A0A5A7R9N7"/>
<proteinExistence type="predicted"/>
<sequence>MDVKSLAKSKRAHSQNHSKKHQLQQSSKKPSVGSDSMKQTGRQAKGKTPQPHVPKPLPSNWDRYGENLDLGTEEALTSSSQPTEFVLPKSKGADYAHLISEAKDQSRSSRSMDVSHLFGDVITDFTQDFSPMLLSAKGQSLLSWADDDDFELEGKTSTSFETPFFSLDLKALSEQLAKAKLSERCFLEPDLFPSELLDELQAHNEDKYDPKTRTSLTETKSRFSSSLHNQEFSQNHGPLSSTITLARDHHPVQTPARALEPLKQENIGILQSQDTPTSILRESVTEEIFASTAKSPSIFEAASAEAELYLLLSSFGETKIVESKGGNVNNHEHAVKSANIDNDIDKLLEETSNLKILDGGRGSNEVSAIADARSSALNADSKSKLLDDFDSWLDTI</sequence>
<gene>
    <name evidence="2" type="ORF">STAS_30797</name>
</gene>
<dbReference type="Proteomes" id="UP000325081">
    <property type="component" value="Unassembled WGS sequence"/>
</dbReference>
<name>A0A5A7R9N7_STRAF</name>
<dbReference type="PANTHER" id="PTHR37260">
    <property type="entry name" value="PHOSPHORELAY PROTEIN"/>
    <property type="match status" value="1"/>
</dbReference>
<evidence type="ECO:0000313" key="2">
    <source>
        <dbReference type="EMBL" id="GER53287.1"/>
    </source>
</evidence>
<organism evidence="2 3">
    <name type="scientific">Striga asiatica</name>
    <name type="common">Asiatic witchweed</name>
    <name type="synonym">Buchnera asiatica</name>
    <dbReference type="NCBI Taxonomy" id="4170"/>
    <lineage>
        <taxon>Eukaryota</taxon>
        <taxon>Viridiplantae</taxon>
        <taxon>Streptophyta</taxon>
        <taxon>Embryophyta</taxon>
        <taxon>Tracheophyta</taxon>
        <taxon>Spermatophyta</taxon>
        <taxon>Magnoliopsida</taxon>
        <taxon>eudicotyledons</taxon>
        <taxon>Gunneridae</taxon>
        <taxon>Pentapetalae</taxon>
        <taxon>asterids</taxon>
        <taxon>lamiids</taxon>
        <taxon>Lamiales</taxon>
        <taxon>Orobanchaceae</taxon>
        <taxon>Buchnereae</taxon>
        <taxon>Striga</taxon>
    </lineage>
</organism>
<protein>
    <submittedName>
        <fullName evidence="2">Uncharacterized protein</fullName>
    </submittedName>
</protein>
<dbReference type="PANTHER" id="PTHR37260:SF2">
    <property type="entry name" value="PROTEIN ECERIFERUM 16"/>
    <property type="match status" value="1"/>
</dbReference>
<evidence type="ECO:0000256" key="1">
    <source>
        <dbReference type="SAM" id="MobiDB-lite"/>
    </source>
</evidence>
<comment type="caution">
    <text evidence="2">The sequence shown here is derived from an EMBL/GenBank/DDBJ whole genome shotgun (WGS) entry which is preliminary data.</text>
</comment>
<dbReference type="EMBL" id="BKCP01010515">
    <property type="protein sequence ID" value="GER53287.1"/>
    <property type="molecule type" value="Genomic_DNA"/>
</dbReference>
<dbReference type="OrthoDB" id="685075at2759"/>
<keyword evidence="3" id="KW-1185">Reference proteome</keyword>
<feature type="compositionally biased region" description="Basic residues" evidence="1">
    <location>
        <begin position="7"/>
        <end position="22"/>
    </location>
</feature>
<feature type="region of interest" description="Disordered" evidence="1">
    <location>
        <begin position="1"/>
        <end position="68"/>
    </location>
</feature>
<evidence type="ECO:0000313" key="3">
    <source>
        <dbReference type="Proteomes" id="UP000325081"/>
    </source>
</evidence>
<feature type="compositionally biased region" description="Polar residues" evidence="1">
    <location>
        <begin position="33"/>
        <end position="42"/>
    </location>
</feature>
<dbReference type="InterPro" id="IPR053342">
    <property type="entry name" value="Exosome_cofactor/PTGS_suppr"/>
</dbReference>
<reference evidence="3" key="1">
    <citation type="journal article" date="2019" name="Curr. Biol.">
        <title>Genome Sequence of Striga asiatica Provides Insight into the Evolution of Plant Parasitism.</title>
        <authorList>
            <person name="Yoshida S."/>
            <person name="Kim S."/>
            <person name="Wafula E.K."/>
            <person name="Tanskanen J."/>
            <person name="Kim Y.M."/>
            <person name="Honaas L."/>
            <person name="Yang Z."/>
            <person name="Spallek T."/>
            <person name="Conn C.E."/>
            <person name="Ichihashi Y."/>
            <person name="Cheong K."/>
            <person name="Cui S."/>
            <person name="Der J.P."/>
            <person name="Gundlach H."/>
            <person name="Jiao Y."/>
            <person name="Hori C."/>
            <person name="Ishida J.K."/>
            <person name="Kasahara H."/>
            <person name="Kiba T."/>
            <person name="Kim M.S."/>
            <person name="Koo N."/>
            <person name="Laohavisit A."/>
            <person name="Lee Y.H."/>
            <person name="Lumba S."/>
            <person name="McCourt P."/>
            <person name="Mortimer J.C."/>
            <person name="Mutuku J.M."/>
            <person name="Nomura T."/>
            <person name="Sasaki-Sekimoto Y."/>
            <person name="Seto Y."/>
            <person name="Wang Y."/>
            <person name="Wakatake T."/>
            <person name="Sakakibara H."/>
            <person name="Demura T."/>
            <person name="Yamaguchi S."/>
            <person name="Yoneyama K."/>
            <person name="Manabe R.I."/>
            <person name="Nelson D.C."/>
            <person name="Schulman A.H."/>
            <person name="Timko M.P."/>
            <person name="dePamphilis C.W."/>
            <person name="Choi D."/>
            <person name="Shirasu K."/>
        </authorList>
    </citation>
    <scope>NUCLEOTIDE SEQUENCE [LARGE SCALE GENOMIC DNA]</scope>
    <source>
        <strain evidence="3">cv. UVA1</strain>
    </source>
</reference>